<name>A0A6J5L382_9CAUD</name>
<feature type="domain" description="IraD/Gp25-like" evidence="1">
    <location>
        <begin position="25"/>
        <end position="91"/>
    </location>
</feature>
<dbReference type="Pfam" id="PF04965">
    <property type="entry name" value="GPW_gp25"/>
    <property type="match status" value="1"/>
</dbReference>
<dbReference type="Gene3D" id="3.10.450.40">
    <property type="match status" value="1"/>
</dbReference>
<dbReference type="SUPFAM" id="SSF160719">
    <property type="entry name" value="gpW/gp25-like"/>
    <property type="match status" value="1"/>
</dbReference>
<protein>
    <submittedName>
        <fullName evidence="2">Baseplate wedge subunit</fullName>
    </submittedName>
</protein>
<dbReference type="EMBL" id="LR796233">
    <property type="protein sequence ID" value="CAB4128994.1"/>
    <property type="molecule type" value="Genomic_DNA"/>
</dbReference>
<accession>A0A6J5L382</accession>
<gene>
    <name evidence="2" type="ORF">UFOVP112_121</name>
</gene>
<dbReference type="InterPro" id="IPR007048">
    <property type="entry name" value="IraD/Gp25-like"/>
</dbReference>
<sequence length="124" mass="14387">MSTYNGFSTKVSTKKFSLADYELARQDLLNHFNIRKGQKLMQPNFGTIIWDLLFEPLDEHTQQVITDDVTKIINYDPRLRTSRVSITQQEHGFMIELTLTYIPTDQTETIALNFDRATSKLTVN</sequence>
<organism evidence="2">
    <name type="scientific">uncultured Caudovirales phage</name>
    <dbReference type="NCBI Taxonomy" id="2100421"/>
    <lineage>
        <taxon>Viruses</taxon>
        <taxon>Duplodnaviria</taxon>
        <taxon>Heunggongvirae</taxon>
        <taxon>Uroviricota</taxon>
        <taxon>Caudoviricetes</taxon>
        <taxon>Peduoviridae</taxon>
        <taxon>Maltschvirus</taxon>
        <taxon>Maltschvirus maltsch</taxon>
    </lineage>
</organism>
<evidence type="ECO:0000259" key="1">
    <source>
        <dbReference type="Pfam" id="PF04965"/>
    </source>
</evidence>
<reference evidence="2" key="1">
    <citation type="submission" date="2020-04" db="EMBL/GenBank/DDBJ databases">
        <authorList>
            <person name="Chiriac C."/>
            <person name="Salcher M."/>
            <person name="Ghai R."/>
            <person name="Kavagutti S V."/>
        </authorList>
    </citation>
    <scope>NUCLEOTIDE SEQUENCE</scope>
</reference>
<evidence type="ECO:0000313" key="2">
    <source>
        <dbReference type="EMBL" id="CAB4128994.1"/>
    </source>
</evidence>
<proteinExistence type="predicted"/>